<evidence type="ECO:0000256" key="1">
    <source>
        <dbReference type="ARBA" id="ARBA00004167"/>
    </source>
</evidence>
<evidence type="ECO:0000313" key="7">
    <source>
        <dbReference type="EMBL" id="MDX7988811.1"/>
    </source>
</evidence>
<keyword evidence="8" id="KW-1185">Reference proteome</keyword>
<comment type="caution">
    <text evidence="7">The sequence shown here is derived from an EMBL/GenBank/DDBJ whole genome shotgun (WGS) entry which is preliminary data.</text>
</comment>
<keyword evidence="4" id="KW-0472">Membrane</keyword>
<evidence type="ECO:0000256" key="3">
    <source>
        <dbReference type="ARBA" id="ARBA00022989"/>
    </source>
</evidence>
<keyword evidence="2" id="KW-0812">Transmembrane</keyword>
<evidence type="ECO:0000256" key="5">
    <source>
        <dbReference type="SAM" id="MobiDB-lite"/>
    </source>
</evidence>
<feature type="region of interest" description="Disordered" evidence="5">
    <location>
        <begin position="187"/>
        <end position="214"/>
    </location>
</feature>
<protein>
    <submittedName>
        <fullName evidence="7">Translocation/assembly module TamB</fullName>
    </submittedName>
</protein>
<gene>
    <name evidence="7" type="ORF">FE392_16015</name>
</gene>
<accession>A0ABU4SDL7</accession>
<dbReference type="Pfam" id="PF04357">
    <property type="entry name" value="TamB"/>
    <property type="match status" value="1"/>
</dbReference>
<comment type="subcellular location">
    <subcellularLocation>
        <location evidence="1">Membrane</location>
        <topology evidence="1">Single-pass membrane protein</topology>
    </subcellularLocation>
</comment>
<proteinExistence type="predicted"/>
<keyword evidence="3" id="KW-1133">Transmembrane helix</keyword>
<dbReference type="Proteomes" id="UP001271890">
    <property type="component" value="Unassembled WGS sequence"/>
</dbReference>
<name>A0ABU4SDL7_9GAMM</name>
<evidence type="ECO:0000313" key="8">
    <source>
        <dbReference type="Proteomes" id="UP001271890"/>
    </source>
</evidence>
<organism evidence="7 8">
    <name type="scientific">Xenorhabdus santafensis</name>
    <dbReference type="NCBI Taxonomy" id="2582833"/>
    <lineage>
        <taxon>Bacteria</taxon>
        <taxon>Pseudomonadati</taxon>
        <taxon>Pseudomonadota</taxon>
        <taxon>Gammaproteobacteria</taxon>
        <taxon>Enterobacterales</taxon>
        <taxon>Morganellaceae</taxon>
        <taxon>Xenorhabdus</taxon>
    </lineage>
</organism>
<dbReference type="InterPro" id="IPR007452">
    <property type="entry name" value="TamB_C"/>
</dbReference>
<dbReference type="RefSeq" id="WP_319931214.1">
    <property type="nucleotide sequence ID" value="NZ_VCDN01000070.1"/>
</dbReference>
<reference evidence="8" key="1">
    <citation type="journal article" date="2024" name="Toxins">
        <title>Genome Sequence Analysis of Native Xenorhabdus Strains Isolated from Entomopathogenic Nematodes in Argentina.</title>
        <authorList>
            <person name="Palma L."/>
            <person name="Frizzo L."/>
            <person name="Kaiser S."/>
            <person name="Berry C."/>
            <person name="Caballero P."/>
            <person name="Bode H.B."/>
            <person name="Del Valle E.E."/>
        </authorList>
    </citation>
    <scope>NUCLEOTIDE SEQUENCE [LARGE SCALE GENOMIC DNA]</scope>
    <source>
        <strain evidence="8">12</strain>
    </source>
</reference>
<dbReference type="EMBL" id="VCDN01000070">
    <property type="protein sequence ID" value="MDX7988811.1"/>
    <property type="molecule type" value="Genomic_DNA"/>
</dbReference>
<dbReference type="PANTHER" id="PTHR36985">
    <property type="entry name" value="TRANSLOCATION AND ASSEMBLY MODULE SUBUNIT TAMB"/>
    <property type="match status" value="1"/>
</dbReference>
<evidence type="ECO:0000256" key="2">
    <source>
        <dbReference type="ARBA" id="ARBA00022692"/>
    </source>
</evidence>
<evidence type="ECO:0000259" key="6">
    <source>
        <dbReference type="Pfam" id="PF04357"/>
    </source>
</evidence>
<dbReference type="PANTHER" id="PTHR36985:SF1">
    <property type="entry name" value="TRANSLOCATION AND ASSEMBLY MODULE SUBUNIT TAMB"/>
    <property type="match status" value="1"/>
</dbReference>
<evidence type="ECO:0000256" key="4">
    <source>
        <dbReference type="ARBA" id="ARBA00023136"/>
    </source>
</evidence>
<sequence length="1285" mass="140075">MSWVKKLSIVFLLFVGLLLVTIVGLVGTQSGLHFMINSAARWVPGLDIASVSGGWRDLTLKGVKYQMPGVDVSADNLHLSLQLSCFRHSHVCVNALTTEGVNVLVNTAELPPSEPSPESEPLTELQTPYPISLDLLSLKNIHVKVDDIAIDLSEFKTAAQWREKQLILKPTEINSLLVALPKTSPEQINQKPKVKPKTKLKTGQPVVTEHSSGEQSLGDSLKALFAKPMLSELPNVPIPLDITVEGIHGRNLRLTGNTDITVNDLLLQAQNQGQQIDVKTLNVLAPEGSLTIQGTAKLEQQWPVKLAIKGNINKLNDAHLDELQGQKINLTLNGALLQQLDLALHLSGAITAHLDAQTELAKAGLPLRLTLQSQKLQWPLKGKPEYQLDGVKLRLNGEAKDYALSLRSDIKGNDIPPASLMLDAKGNEELLRLTRLRLVALQGKADVTGVVGWGKAVSWNAKLLLEGINTAKQWPEWPAKVEGRMAVRGSLYGGSWQLQIPEISLNGHVKENVVNVHGKASGNAAGQWDIPRFDLAFGRNTLNVQGQLTDETWKLDGDINAPQLNGLLPGLAGLITGNVKLRGNMKAPQILADLNARGVRWQDDIRLDRATIKGDIRSTDQIKGQLSVVIHQLKQANLTINNLVLNAKGTERQHDLQLKIEGDPVSGQLALNGSFYRQQERWKGSINKTYFDTPVGEWRLSKAISIDYLNLSQQATIGAHCWLNPNAHICIPKPIEAGNNGHAQIALERFDLALVQPFLDKDTQLKGIFSGNADIKWAKNKGLPQAKVTLQGSGVQVRQIVEGAVLPIDFESLTLNAGLANGSAKLAWLFKLSGNGQLKGDVQVADLENSRRLSGNVDIQDFSLNLAKPILVAGEKMEGGINANLRLGGNAKSPQLFGLFKADNLQMVSHLLPFNVSQAQLSVRFDGTRSDLNGMIKSPQGQLNLHGNADWRRLDAWYAKIAANGNKWRVTISPTVDKLRVTAPPMVKMDVSPDLVLEASPNLLQLNGKIDIPWARITVRELPESAVSISSDEVMLDKNLHPIEKKKPSILIQSNLNIRVGDDVRVDAFDLKARLAGVLNVIQDRKGLGLNGQIDIPEGRYHVYGQDLMVRKGTIIFSGPPDQPLLNIEAIRNPESTANNVIAGIKMSGLANKLKVEVFSEPAKSQQEALSYILRGQGLEKGGSDSSQMTAMLIGLGVAQSGQLLGKIGKTFGVSDLALDTQGVGDKSQVVVSGRITNDLQVKYGVGIFDSLATLTLRYRVMPRLYLEAVSGIDRALDLLYEFEF</sequence>
<feature type="domain" description="Translocation and assembly module TamB C-terminal" evidence="6">
    <location>
        <begin position="938"/>
        <end position="1285"/>
    </location>
</feature>